<accession>A0A0G0D3X6</accession>
<proteinExistence type="predicted"/>
<name>A0A0G0D3X6_9BACT</name>
<feature type="region of interest" description="Disordered" evidence="1">
    <location>
        <begin position="1"/>
        <end position="29"/>
    </location>
</feature>
<sequence length="57" mass="6305">MLNEEKPVRPVGGSASGGNNQSSNKTTTPIVVNKKIPLLPERQLLQMGYKQFIDHRS</sequence>
<comment type="caution">
    <text evidence="2">The sequence shown here is derived from an EMBL/GenBank/DDBJ whole genome shotgun (WGS) entry which is preliminary data.</text>
</comment>
<protein>
    <submittedName>
        <fullName evidence="2">Uncharacterized protein</fullName>
    </submittedName>
</protein>
<gene>
    <name evidence="2" type="ORF">UR93_C0023G0017</name>
</gene>
<dbReference type="EMBL" id="LBRB01000023">
    <property type="protein sequence ID" value="KKP88063.1"/>
    <property type="molecule type" value="Genomic_DNA"/>
</dbReference>
<evidence type="ECO:0000313" key="3">
    <source>
        <dbReference type="Proteomes" id="UP000034316"/>
    </source>
</evidence>
<dbReference type="AlphaFoldDB" id="A0A0G0D3X6"/>
<organism evidence="2 3">
    <name type="scientific">Berkelbacteria bacterium GW2011_GWA2_35_9</name>
    <dbReference type="NCBI Taxonomy" id="1618333"/>
    <lineage>
        <taxon>Bacteria</taxon>
        <taxon>Candidatus Berkelbacteria</taxon>
    </lineage>
</organism>
<dbReference type="STRING" id="1618333.UR93_C0023G0017"/>
<evidence type="ECO:0000313" key="2">
    <source>
        <dbReference type="EMBL" id="KKP88063.1"/>
    </source>
</evidence>
<dbReference type="Proteomes" id="UP000034316">
    <property type="component" value="Unassembled WGS sequence"/>
</dbReference>
<evidence type="ECO:0000256" key="1">
    <source>
        <dbReference type="SAM" id="MobiDB-lite"/>
    </source>
</evidence>
<reference evidence="2 3" key="1">
    <citation type="journal article" date="2015" name="Nature">
        <title>rRNA introns, odd ribosomes, and small enigmatic genomes across a large radiation of phyla.</title>
        <authorList>
            <person name="Brown C.T."/>
            <person name="Hug L.A."/>
            <person name="Thomas B.C."/>
            <person name="Sharon I."/>
            <person name="Castelle C.J."/>
            <person name="Singh A."/>
            <person name="Wilkins M.J."/>
            <person name="Williams K.H."/>
            <person name="Banfield J.F."/>
        </authorList>
    </citation>
    <scope>NUCLEOTIDE SEQUENCE [LARGE SCALE GENOMIC DNA]</scope>
</reference>